<dbReference type="Proteomes" id="UP000887229">
    <property type="component" value="Unassembled WGS sequence"/>
</dbReference>
<feature type="region of interest" description="Disordered" evidence="1">
    <location>
        <begin position="1"/>
        <end position="35"/>
    </location>
</feature>
<evidence type="ECO:0000256" key="1">
    <source>
        <dbReference type="SAM" id="MobiDB-lite"/>
    </source>
</evidence>
<dbReference type="AlphaFoldDB" id="A0A9P7ZUL0"/>
<dbReference type="GeneID" id="70292815"/>
<evidence type="ECO:0000313" key="2">
    <source>
        <dbReference type="EMBL" id="KAG9258081.1"/>
    </source>
</evidence>
<reference evidence="2" key="1">
    <citation type="journal article" date="2021" name="IMA Fungus">
        <title>Genomic characterization of three marine fungi, including Emericellopsis atlantica sp. nov. with signatures of a generalist lifestyle and marine biomass degradation.</title>
        <authorList>
            <person name="Hagestad O.C."/>
            <person name="Hou L."/>
            <person name="Andersen J.H."/>
            <person name="Hansen E.H."/>
            <person name="Altermark B."/>
            <person name="Li C."/>
            <person name="Kuhnert E."/>
            <person name="Cox R.J."/>
            <person name="Crous P.W."/>
            <person name="Spatafora J.W."/>
            <person name="Lail K."/>
            <person name="Amirebrahimi M."/>
            <person name="Lipzen A."/>
            <person name="Pangilinan J."/>
            <person name="Andreopoulos W."/>
            <person name="Hayes R.D."/>
            <person name="Ng V."/>
            <person name="Grigoriev I.V."/>
            <person name="Jackson S.A."/>
            <person name="Sutton T.D.S."/>
            <person name="Dobson A.D.W."/>
            <person name="Rama T."/>
        </authorList>
    </citation>
    <scope>NUCLEOTIDE SEQUENCE</scope>
    <source>
        <strain evidence="2">TS7</strain>
    </source>
</reference>
<dbReference type="OrthoDB" id="4900256at2759"/>
<protein>
    <submittedName>
        <fullName evidence="2">Uncharacterized protein</fullName>
    </submittedName>
</protein>
<accession>A0A9P7ZUL0</accession>
<sequence length="210" mass="24295">MAHNQPHPRLNLQQQQQRQQIPPDDERPSIPPLASDAMAIFMPIEGDSMIAPFNPPSSEVERLQNKIEDMEPHAARVKKNMKDLYKRECLRLYQEARIDERRQEGAMRDTAYPVNPQRREEELNQAIANMSAPANFRGASTPAMCRMAPPDFGADFSIRGRSREQWTTDMERTISQGLVNLRGYDEHNRGQRERYTKMLEDEKSVAMDLD</sequence>
<dbReference type="RefSeq" id="XP_046122005.1">
    <property type="nucleotide sequence ID" value="XM_046261912.1"/>
</dbReference>
<evidence type="ECO:0000313" key="3">
    <source>
        <dbReference type="Proteomes" id="UP000887229"/>
    </source>
</evidence>
<dbReference type="EMBL" id="MU251244">
    <property type="protein sequence ID" value="KAG9258081.1"/>
    <property type="molecule type" value="Genomic_DNA"/>
</dbReference>
<name>A0A9P7ZUL0_9HYPO</name>
<proteinExistence type="predicted"/>
<comment type="caution">
    <text evidence="2">The sequence shown here is derived from an EMBL/GenBank/DDBJ whole genome shotgun (WGS) entry which is preliminary data.</text>
</comment>
<gene>
    <name evidence="2" type="ORF">F5Z01DRAFT_633083</name>
</gene>
<feature type="compositionally biased region" description="Low complexity" evidence="1">
    <location>
        <begin position="1"/>
        <end position="20"/>
    </location>
</feature>
<keyword evidence="3" id="KW-1185">Reference proteome</keyword>
<organism evidence="2 3">
    <name type="scientific">Emericellopsis atlantica</name>
    <dbReference type="NCBI Taxonomy" id="2614577"/>
    <lineage>
        <taxon>Eukaryota</taxon>
        <taxon>Fungi</taxon>
        <taxon>Dikarya</taxon>
        <taxon>Ascomycota</taxon>
        <taxon>Pezizomycotina</taxon>
        <taxon>Sordariomycetes</taxon>
        <taxon>Hypocreomycetidae</taxon>
        <taxon>Hypocreales</taxon>
        <taxon>Bionectriaceae</taxon>
        <taxon>Emericellopsis</taxon>
    </lineage>
</organism>